<keyword evidence="2" id="KW-1185">Reference proteome</keyword>
<dbReference type="EMBL" id="FMSV02000030">
    <property type="protein sequence ID" value="SEH04241.1"/>
    <property type="molecule type" value="Genomic_DNA"/>
</dbReference>
<evidence type="ECO:0000313" key="1">
    <source>
        <dbReference type="EMBL" id="SEH04241.1"/>
    </source>
</evidence>
<gene>
    <name evidence="1" type="ORF">MBHS_00086</name>
</gene>
<dbReference type="RefSeq" id="WP_103918329.1">
    <property type="nucleotide sequence ID" value="NZ_FMSV02000030.1"/>
</dbReference>
<proteinExistence type="predicted"/>
<evidence type="ECO:0008006" key="3">
    <source>
        <dbReference type="Google" id="ProtNLM"/>
    </source>
</evidence>
<dbReference type="OrthoDB" id="5572858at2"/>
<accession>A0A1H6F4D5</accession>
<protein>
    <recommendedName>
        <fullName evidence="3">DUF2281 domain-containing protein</fullName>
    </recommendedName>
</protein>
<evidence type="ECO:0000313" key="2">
    <source>
        <dbReference type="Proteomes" id="UP000236724"/>
    </source>
</evidence>
<sequence length="60" mass="6944">MNAILKQLQQHAASLPLVLQRELLNYTFYLEQKSHVHDSSVDKDFNWIEGLALDNSMESL</sequence>
<organism evidence="1 2">
    <name type="scientific">Candidatus Venteria ishoeyi</name>
    <dbReference type="NCBI Taxonomy" id="1899563"/>
    <lineage>
        <taxon>Bacteria</taxon>
        <taxon>Pseudomonadati</taxon>
        <taxon>Pseudomonadota</taxon>
        <taxon>Gammaproteobacteria</taxon>
        <taxon>Thiotrichales</taxon>
        <taxon>Thiotrichaceae</taxon>
        <taxon>Venteria</taxon>
    </lineage>
</organism>
<name>A0A1H6F4D5_9GAMM</name>
<dbReference type="Proteomes" id="UP000236724">
    <property type="component" value="Unassembled WGS sequence"/>
</dbReference>
<reference evidence="1 2" key="1">
    <citation type="submission" date="2016-10" db="EMBL/GenBank/DDBJ databases">
        <authorList>
            <person name="de Groot N.N."/>
        </authorList>
    </citation>
    <scope>NUCLEOTIDE SEQUENCE [LARGE SCALE GENOMIC DNA]</scope>
    <source>
        <strain evidence="1">MBHS1</strain>
    </source>
</reference>
<dbReference type="AlphaFoldDB" id="A0A1H6F4D5"/>